<evidence type="ECO:0000256" key="1">
    <source>
        <dbReference type="ARBA" id="ARBA00022737"/>
    </source>
</evidence>
<dbReference type="SUPFAM" id="SSF82185">
    <property type="entry name" value="Histone H3 K4-specific methyltransferase SET7/9 N-terminal domain"/>
    <property type="match status" value="1"/>
</dbReference>
<protein>
    <recommendedName>
        <fullName evidence="5">MORN repeat protein</fullName>
    </recommendedName>
</protein>
<dbReference type="OrthoDB" id="10662674at2759"/>
<keyword evidence="4" id="KW-1185">Reference proteome</keyword>
<dbReference type="SMART" id="SM00698">
    <property type="entry name" value="MORN"/>
    <property type="match status" value="2"/>
</dbReference>
<feature type="compositionally biased region" description="Basic and acidic residues" evidence="2">
    <location>
        <begin position="1"/>
        <end position="17"/>
    </location>
</feature>
<dbReference type="Gene3D" id="2.20.110.10">
    <property type="entry name" value="Histone H3 K4-specific methyltransferase SET7/9 N-terminal domain"/>
    <property type="match status" value="2"/>
</dbReference>
<reference evidence="3" key="1">
    <citation type="submission" date="2019-06" db="EMBL/GenBank/DDBJ databases">
        <authorList>
            <person name="Zheng W."/>
        </authorList>
    </citation>
    <scope>NUCLEOTIDE SEQUENCE</scope>
    <source>
        <strain evidence="3">QDHG01</strain>
    </source>
</reference>
<evidence type="ECO:0008006" key="5">
    <source>
        <dbReference type="Google" id="ProtNLM"/>
    </source>
</evidence>
<sequence length="255" mass="29300">MQDQDNRHDPEENKVESCSENPHIFQEEQIKNLINLIRDNGDTKLADYIQSDKSLIHRLKSHEDSEHIVQNWVINYAVFYKPPKESTSMVASYIQSKDLCSEGYGLRYETTLHGSSKLIEGIVVPVGEMPSSRIVYVSKNNKFTFYEGPIIDYSKKTGVGMLLRENGMIYHGNFEKDKQNGFGKITMADGRSYEGLWKNNKRHGQGKIVYQSGDYEIGEYAMDQQVGEHKQFSRDHKLISLITYKKGCVVNFVKV</sequence>
<gene>
    <name evidence="3" type="ORF">FGO68_gene5871</name>
</gene>
<organism evidence="3 4">
    <name type="scientific">Halteria grandinella</name>
    <dbReference type="NCBI Taxonomy" id="5974"/>
    <lineage>
        <taxon>Eukaryota</taxon>
        <taxon>Sar</taxon>
        <taxon>Alveolata</taxon>
        <taxon>Ciliophora</taxon>
        <taxon>Intramacronucleata</taxon>
        <taxon>Spirotrichea</taxon>
        <taxon>Stichotrichia</taxon>
        <taxon>Sporadotrichida</taxon>
        <taxon>Halteriidae</taxon>
        <taxon>Halteria</taxon>
    </lineage>
</organism>
<dbReference type="PANTHER" id="PTHR23084:SF263">
    <property type="entry name" value="MORN REPEAT-CONTAINING PROTEIN 1"/>
    <property type="match status" value="1"/>
</dbReference>
<accession>A0A8J8NU51</accession>
<dbReference type="PANTHER" id="PTHR23084">
    <property type="entry name" value="PHOSPHATIDYLINOSITOL-4-PHOSPHATE 5-KINASE RELATED"/>
    <property type="match status" value="1"/>
</dbReference>
<dbReference type="EMBL" id="RRYP01007484">
    <property type="protein sequence ID" value="TNV80460.1"/>
    <property type="molecule type" value="Genomic_DNA"/>
</dbReference>
<evidence type="ECO:0000313" key="4">
    <source>
        <dbReference type="Proteomes" id="UP000785679"/>
    </source>
</evidence>
<proteinExistence type="predicted"/>
<dbReference type="AlphaFoldDB" id="A0A8J8NU51"/>
<comment type="caution">
    <text evidence="3">The sequence shown here is derived from an EMBL/GenBank/DDBJ whole genome shotgun (WGS) entry which is preliminary data.</text>
</comment>
<keyword evidence="1" id="KW-0677">Repeat</keyword>
<dbReference type="Pfam" id="PF02493">
    <property type="entry name" value="MORN"/>
    <property type="match status" value="2"/>
</dbReference>
<feature type="region of interest" description="Disordered" evidence="2">
    <location>
        <begin position="1"/>
        <end position="20"/>
    </location>
</feature>
<evidence type="ECO:0000256" key="2">
    <source>
        <dbReference type="SAM" id="MobiDB-lite"/>
    </source>
</evidence>
<dbReference type="InterPro" id="IPR003409">
    <property type="entry name" value="MORN"/>
</dbReference>
<evidence type="ECO:0000313" key="3">
    <source>
        <dbReference type="EMBL" id="TNV80460.1"/>
    </source>
</evidence>
<name>A0A8J8NU51_HALGN</name>
<dbReference type="Proteomes" id="UP000785679">
    <property type="component" value="Unassembled WGS sequence"/>
</dbReference>